<keyword evidence="1" id="KW-0472">Membrane</keyword>
<sequence>MSPQKIIRVLMWSLCHQTNFYFIYTVCIMFEFDLLGYNTNLPDALSVKEFYSLYRY</sequence>
<name>A0A450TR68_9GAMM</name>
<gene>
    <name evidence="2" type="ORF">BECKFW1821B_GA0114236_11943</name>
</gene>
<keyword evidence="1" id="KW-1133">Transmembrane helix</keyword>
<evidence type="ECO:0000256" key="1">
    <source>
        <dbReference type="SAM" id="Phobius"/>
    </source>
</evidence>
<accession>A0A450TR68</accession>
<feature type="transmembrane region" description="Helical" evidence="1">
    <location>
        <begin position="20"/>
        <end position="37"/>
    </location>
</feature>
<dbReference type="EMBL" id="CAADFD010000194">
    <property type="protein sequence ID" value="VFJ70655.1"/>
    <property type="molecule type" value="Genomic_DNA"/>
</dbReference>
<protein>
    <submittedName>
        <fullName evidence="2">Uncharacterized protein</fullName>
    </submittedName>
</protein>
<organism evidence="2">
    <name type="scientific">Candidatus Kentrum sp. FW</name>
    <dbReference type="NCBI Taxonomy" id="2126338"/>
    <lineage>
        <taxon>Bacteria</taxon>
        <taxon>Pseudomonadati</taxon>
        <taxon>Pseudomonadota</taxon>
        <taxon>Gammaproteobacteria</taxon>
        <taxon>Candidatus Kentrum</taxon>
    </lineage>
</organism>
<keyword evidence="1" id="KW-0812">Transmembrane</keyword>
<reference evidence="2" key="1">
    <citation type="submission" date="2019-02" db="EMBL/GenBank/DDBJ databases">
        <authorList>
            <person name="Gruber-Vodicka R. H."/>
            <person name="Seah K. B. B."/>
        </authorList>
    </citation>
    <scope>NUCLEOTIDE SEQUENCE</scope>
    <source>
        <strain evidence="2">BECK_BZ106</strain>
    </source>
</reference>
<proteinExistence type="predicted"/>
<evidence type="ECO:0000313" key="2">
    <source>
        <dbReference type="EMBL" id="VFJ70655.1"/>
    </source>
</evidence>
<dbReference type="AlphaFoldDB" id="A0A450TR68"/>